<gene>
    <name evidence="7" type="primary">blaC</name>
    <name evidence="7" type="ORF">GCM10023191_006920</name>
</gene>
<dbReference type="PROSITE" id="PS00146">
    <property type="entry name" value="BETA_LACTAMASE_A"/>
    <property type="match status" value="1"/>
</dbReference>
<keyword evidence="4 5" id="KW-0046">Antibiotic resistance</keyword>
<evidence type="ECO:0000256" key="3">
    <source>
        <dbReference type="ARBA" id="ARBA00022801"/>
    </source>
</evidence>
<accession>A0ABP8PC33</accession>
<reference evidence="8" key="1">
    <citation type="journal article" date="2019" name="Int. J. Syst. Evol. Microbiol.">
        <title>The Global Catalogue of Microorganisms (GCM) 10K type strain sequencing project: providing services to taxonomists for standard genome sequencing and annotation.</title>
        <authorList>
            <consortium name="The Broad Institute Genomics Platform"/>
            <consortium name="The Broad Institute Genome Sequencing Center for Infectious Disease"/>
            <person name="Wu L."/>
            <person name="Ma J."/>
        </authorList>
    </citation>
    <scope>NUCLEOTIDE SEQUENCE [LARGE SCALE GENOMIC DNA]</scope>
    <source>
        <strain evidence="8">JCM 17933</strain>
    </source>
</reference>
<name>A0ABP8PC33_9ACTN</name>
<evidence type="ECO:0000259" key="6">
    <source>
        <dbReference type="Pfam" id="PF13354"/>
    </source>
</evidence>
<evidence type="ECO:0000313" key="7">
    <source>
        <dbReference type="EMBL" id="GAA4484167.1"/>
    </source>
</evidence>
<dbReference type="InterPro" id="IPR012338">
    <property type="entry name" value="Beta-lactam/transpept-like"/>
</dbReference>
<dbReference type="InterPro" id="IPR000871">
    <property type="entry name" value="Beta-lactam_class-A"/>
</dbReference>
<dbReference type="InterPro" id="IPR045155">
    <property type="entry name" value="Beta-lactam_cat"/>
</dbReference>
<keyword evidence="8" id="KW-1185">Reference proteome</keyword>
<comment type="similarity">
    <text evidence="1 5">Belongs to the class-A beta-lactamase family.</text>
</comment>
<dbReference type="EMBL" id="BAABHF010000009">
    <property type="protein sequence ID" value="GAA4484167.1"/>
    <property type="molecule type" value="Genomic_DNA"/>
</dbReference>
<dbReference type="Proteomes" id="UP001500503">
    <property type="component" value="Unassembled WGS sequence"/>
</dbReference>
<proteinExistence type="inferred from homology"/>
<evidence type="ECO:0000256" key="2">
    <source>
        <dbReference type="ARBA" id="ARBA00012865"/>
    </source>
</evidence>
<evidence type="ECO:0000313" key="8">
    <source>
        <dbReference type="Proteomes" id="UP001500503"/>
    </source>
</evidence>
<dbReference type="InterPro" id="IPR023650">
    <property type="entry name" value="Beta-lactam_class-A_AS"/>
</dbReference>
<dbReference type="Gene3D" id="3.40.710.10">
    <property type="entry name" value="DD-peptidase/beta-lactamase superfamily"/>
    <property type="match status" value="1"/>
</dbReference>
<dbReference type="EC" id="3.5.2.6" evidence="2 5"/>
<evidence type="ECO:0000256" key="1">
    <source>
        <dbReference type="ARBA" id="ARBA00009009"/>
    </source>
</evidence>
<feature type="domain" description="Beta-lactamase class A catalytic" evidence="6">
    <location>
        <begin position="2"/>
        <end position="214"/>
    </location>
</feature>
<dbReference type="SUPFAM" id="SSF56601">
    <property type="entry name" value="beta-lactamase/transpeptidase-like"/>
    <property type="match status" value="1"/>
</dbReference>
<dbReference type="PANTHER" id="PTHR35333:SF3">
    <property type="entry name" value="BETA-LACTAMASE-TYPE TRANSPEPTIDASE FOLD CONTAINING PROTEIN"/>
    <property type="match status" value="1"/>
</dbReference>
<keyword evidence="3 5" id="KW-0378">Hydrolase</keyword>
<organism evidence="7 8">
    <name type="scientific">Actinoallomurus oryzae</name>
    <dbReference type="NCBI Taxonomy" id="502180"/>
    <lineage>
        <taxon>Bacteria</taxon>
        <taxon>Bacillati</taxon>
        <taxon>Actinomycetota</taxon>
        <taxon>Actinomycetes</taxon>
        <taxon>Streptosporangiales</taxon>
        <taxon>Thermomonosporaceae</taxon>
        <taxon>Actinoallomurus</taxon>
    </lineage>
</organism>
<dbReference type="Pfam" id="PF13354">
    <property type="entry name" value="Beta-lactamase2"/>
    <property type="match status" value="1"/>
</dbReference>
<evidence type="ECO:0000256" key="5">
    <source>
        <dbReference type="RuleBase" id="RU361140"/>
    </source>
</evidence>
<dbReference type="PRINTS" id="PR00118">
    <property type="entry name" value="BLACTAMASEA"/>
</dbReference>
<dbReference type="PANTHER" id="PTHR35333">
    <property type="entry name" value="BETA-LACTAMASE"/>
    <property type="match status" value="1"/>
</dbReference>
<dbReference type="NCBIfam" id="NF033103">
    <property type="entry name" value="bla_class_A"/>
    <property type="match status" value="1"/>
</dbReference>
<protein>
    <recommendedName>
        <fullName evidence="2 5">Beta-lactamase</fullName>
        <ecNumber evidence="2 5">3.5.2.6</ecNumber>
    </recommendedName>
</protein>
<sequence length="243" mass="26235">MYALATGTGAAVAYRADERFAFCSTFKTLAAAAVLHRNPLSHLNKRVTYTRADVDSISPITRNHVATGMTIRQLCDAAIRHSDGTAGNLLMRDIGGPAGLTAYLRELGDTVSRMDDYEPKLNRIPPRDPRDTTTPRAIAADYRELVLGDALTTDRRALISDWLERSTNGAGRIRAGVPQGWKVADKTGTGDYGRANDIAIVWPPRAAPLVLAIMSDRSGYSTPPKESLIAKATRLVVADLTGS</sequence>
<comment type="catalytic activity">
    <reaction evidence="5">
        <text>a beta-lactam + H2O = a substituted beta-amino acid</text>
        <dbReference type="Rhea" id="RHEA:20401"/>
        <dbReference type="ChEBI" id="CHEBI:15377"/>
        <dbReference type="ChEBI" id="CHEBI:35627"/>
        <dbReference type="ChEBI" id="CHEBI:140347"/>
        <dbReference type="EC" id="3.5.2.6"/>
    </reaction>
</comment>
<evidence type="ECO:0000256" key="4">
    <source>
        <dbReference type="ARBA" id="ARBA00023251"/>
    </source>
</evidence>
<comment type="caution">
    <text evidence="7">The sequence shown here is derived from an EMBL/GenBank/DDBJ whole genome shotgun (WGS) entry which is preliminary data.</text>
</comment>